<dbReference type="RefSeq" id="XP_060327287.1">
    <property type="nucleotide sequence ID" value="XM_060467860.1"/>
</dbReference>
<evidence type="ECO:0000313" key="3">
    <source>
        <dbReference type="Proteomes" id="UP001175211"/>
    </source>
</evidence>
<evidence type="ECO:0000256" key="1">
    <source>
        <dbReference type="SAM" id="Phobius"/>
    </source>
</evidence>
<keyword evidence="1" id="KW-0812">Transmembrane</keyword>
<comment type="caution">
    <text evidence="2">The sequence shown here is derived from an EMBL/GenBank/DDBJ whole genome shotgun (WGS) entry which is preliminary data.</text>
</comment>
<protein>
    <submittedName>
        <fullName evidence="2">Uncharacterized protein</fullName>
    </submittedName>
</protein>
<reference evidence="2" key="1">
    <citation type="submission" date="2023-06" db="EMBL/GenBank/DDBJ databases">
        <authorList>
            <consortium name="Lawrence Berkeley National Laboratory"/>
            <person name="Ahrendt S."/>
            <person name="Sahu N."/>
            <person name="Indic B."/>
            <person name="Wong-Bajracharya J."/>
            <person name="Merenyi Z."/>
            <person name="Ke H.-M."/>
            <person name="Monk M."/>
            <person name="Kocsube S."/>
            <person name="Drula E."/>
            <person name="Lipzen A."/>
            <person name="Balint B."/>
            <person name="Henrissat B."/>
            <person name="Andreopoulos B."/>
            <person name="Martin F.M."/>
            <person name="Harder C.B."/>
            <person name="Rigling D."/>
            <person name="Ford K.L."/>
            <person name="Foster G.D."/>
            <person name="Pangilinan J."/>
            <person name="Papanicolaou A."/>
            <person name="Barry K."/>
            <person name="LaButti K."/>
            <person name="Viragh M."/>
            <person name="Koriabine M."/>
            <person name="Yan M."/>
            <person name="Riley R."/>
            <person name="Champramary S."/>
            <person name="Plett K.L."/>
            <person name="Tsai I.J."/>
            <person name="Slot J."/>
            <person name="Sipos G."/>
            <person name="Plett J."/>
            <person name="Nagy L.G."/>
            <person name="Grigoriev I.V."/>
        </authorList>
    </citation>
    <scope>NUCLEOTIDE SEQUENCE</scope>
    <source>
        <strain evidence="2">CCBAS 213</strain>
    </source>
</reference>
<dbReference type="EMBL" id="JAUEPS010000036">
    <property type="protein sequence ID" value="KAK0450416.1"/>
    <property type="molecule type" value="Genomic_DNA"/>
</dbReference>
<proteinExistence type="predicted"/>
<keyword evidence="1" id="KW-0472">Membrane</keyword>
<dbReference type="GeneID" id="85351408"/>
<keyword evidence="1" id="KW-1133">Transmembrane helix</keyword>
<organism evidence="2 3">
    <name type="scientific">Armillaria tabescens</name>
    <name type="common">Ringless honey mushroom</name>
    <name type="synonym">Agaricus tabescens</name>
    <dbReference type="NCBI Taxonomy" id="1929756"/>
    <lineage>
        <taxon>Eukaryota</taxon>
        <taxon>Fungi</taxon>
        <taxon>Dikarya</taxon>
        <taxon>Basidiomycota</taxon>
        <taxon>Agaricomycotina</taxon>
        <taxon>Agaricomycetes</taxon>
        <taxon>Agaricomycetidae</taxon>
        <taxon>Agaricales</taxon>
        <taxon>Marasmiineae</taxon>
        <taxon>Physalacriaceae</taxon>
        <taxon>Desarmillaria</taxon>
    </lineage>
</organism>
<evidence type="ECO:0000313" key="2">
    <source>
        <dbReference type="EMBL" id="KAK0450416.1"/>
    </source>
</evidence>
<gene>
    <name evidence="2" type="ORF">EV420DRAFT_1274771</name>
</gene>
<accession>A0AA39JZ31</accession>
<name>A0AA39JZ31_ARMTA</name>
<dbReference type="PANTHER" id="PTHR34286">
    <property type="entry name" value="TRANSMEMBRANE PROTEIN"/>
    <property type="match status" value="1"/>
</dbReference>
<dbReference type="Proteomes" id="UP001175211">
    <property type="component" value="Unassembled WGS sequence"/>
</dbReference>
<sequence length="136" mass="15411">MSCPRGGNYELRPPIRLHPNTIIIKQWYAFVLVVAWTHTDTLQGGGGRYPYPKYVWSPAGGWWVQPSNWKANTAVVATGIFAIAYLVGSLSAAREQRPIAPKKWIPSMLWAKQFQEAEKVRFIKISLSKAHPFQES</sequence>
<dbReference type="PANTHER" id="PTHR34286:SF1">
    <property type="entry name" value="TRANSMEMBRANE PROTEIN"/>
    <property type="match status" value="1"/>
</dbReference>
<dbReference type="AlphaFoldDB" id="A0AA39JZ31"/>
<feature type="transmembrane region" description="Helical" evidence="1">
    <location>
        <begin position="71"/>
        <end position="93"/>
    </location>
</feature>
<keyword evidence="3" id="KW-1185">Reference proteome</keyword>